<dbReference type="RefSeq" id="WP_100079791.1">
    <property type="nucleotide sequence ID" value="NZ_NQVN01000002.1"/>
</dbReference>
<sequence>MRKVLPGSAFPLGVTVDDKGANFALFSDNASGVTLCLFDRFGVTEMERIPLRECTNGVWHCYLPGVGRGQVYGWRVHGPWAPEAGHRFNPNKLLLDPYVRQLVGDIRWNDTLYGYQIGAGDDADLIMDERDSATFMPKARVVAGTPMVTTQHPHVSWAKTVIYEGHTRGLTMLHPLVPQTIRGTFSALGQPEFVDYLVRLGITALELLPVQAFLQDRHLVDTGLSNYWGYNTLGFFAPEPRYLGDNGLESIGEAVDLLHQAGIEVILDVVYNHTCEGNHLGPMLSFKGIDNASYYRLLPDNRRYYDNLSGCGNALNTDHPRVLQMVLDSLRLWASVYGIDGFRFDLATTLGRRPNGFDPGHAFFNAILQDPLLGGLKLIAEPWDVGPGGYQLGSFPPGFSEWNGDYRDKVRGFWCGEEGLLPSFATRVAASQDIFAEGRRRPWSSVNFITAHDGFSLHDLVTYNHKHNEANGEDNRDGHDDNKSWNCGVEGETDDRAVNALRRRQKRNLLATLFLSQGVPMVLAGDECSNSQDGNNNAYCQDNRIGWVDWSDDDPTLPTFVARLADLRKKHSALSRPEFLTGARNEMGQPDVVWFNNHGERMTEQDWENPHSKCLTLRLAPVLESEAPLLIMLNASHVAVRFQIPPGHPGDWEVVLATDEGLEDVRLGGEARFAMPARTVVLAEWREQSPTSAVAGGILRASGYG</sequence>
<evidence type="ECO:0000256" key="2">
    <source>
        <dbReference type="ARBA" id="ARBA00022801"/>
    </source>
</evidence>
<dbReference type="Gene3D" id="3.20.20.80">
    <property type="entry name" value="Glycosidases"/>
    <property type="match status" value="1"/>
</dbReference>
<dbReference type="Gene3D" id="2.60.40.10">
    <property type="entry name" value="Immunoglobulins"/>
    <property type="match status" value="1"/>
</dbReference>
<comment type="caution">
    <text evidence="6">The sequence shown here is derived from an EMBL/GenBank/DDBJ whole genome shotgun (WGS) entry which is preliminary data.</text>
</comment>
<dbReference type="GO" id="GO:0005980">
    <property type="term" value="P:glycogen catabolic process"/>
    <property type="evidence" value="ECO:0007669"/>
    <property type="project" value="InterPro"/>
</dbReference>
<dbReference type="Proteomes" id="UP000231070">
    <property type="component" value="Unassembled WGS sequence"/>
</dbReference>
<evidence type="ECO:0000256" key="4">
    <source>
        <dbReference type="SAM" id="MobiDB-lite"/>
    </source>
</evidence>
<keyword evidence="7" id="KW-1185">Reference proteome</keyword>
<proteinExistence type="inferred from homology"/>
<dbReference type="InterPro" id="IPR014756">
    <property type="entry name" value="Ig_E-set"/>
</dbReference>
<dbReference type="PANTHER" id="PTHR43002">
    <property type="entry name" value="GLYCOGEN DEBRANCHING ENZYME"/>
    <property type="match status" value="1"/>
</dbReference>
<organism evidence="6 7">
    <name type="scientific">Pleomorphomonas carboxyditropha</name>
    <dbReference type="NCBI Taxonomy" id="2023338"/>
    <lineage>
        <taxon>Bacteria</taxon>
        <taxon>Pseudomonadati</taxon>
        <taxon>Pseudomonadota</taxon>
        <taxon>Alphaproteobacteria</taxon>
        <taxon>Hyphomicrobiales</taxon>
        <taxon>Pleomorphomonadaceae</taxon>
        <taxon>Pleomorphomonas</taxon>
    </lineage>
</organism>
<comment type="similarity">
    <text evidence="1">Belongs to the glycosyl hydrolase 13 family.</text>
</comment>
<dbReference type="InterPro" id="IPR006047">
    <property type="entry name" value="GH13_cat_dom"/>
</dbReference>
<evidence type="ECO:0000313" key="7">
    <source>
        <dbReference type="Proteomes" id="UP000231070"/>
    </source>
</evidence>
<keyword evidence="3" id="KW-0326">Glycosidase</keyword>
<dbReference type="Gene3D" id="2.60.40.1180">
    <property type="entry name" value="Golgi alpha-mannosidase II"/>
    <property type="match status" value="1"/>
</dbReference>
<feature type="region of interest" description="Disordered" evidence="4">
    <location>
        <begin position="468"/>
        <end position="488"/>
    </location>
</feature>
<dbReference type="SUPFAM" id="SSF81296">
    <property type="entry name" value="E set domains"/>
    <property type="match status" value="1"/>
</dbReference>
<name>A0A2G9X0G2_9HYPH</name>
<dbReference type="NCBIfam" id="TIGR02100">
    <property type="entry name" value="glgX_debranch"/>
    <property type="match status" value="1"/>
</dbReference>
<evidence type="ECO:0000256" key="3">
    <source>
        <dbReference type="ARBA" id="ARBA00023295"/>
    </source>
</evidence>
<dbReference type="CDD" id="cd11326">
    <property type="entry name" value="AmyAc_Glg_debranch"/>
    <property type="match status" value="1"/>
</dbReference>
<dbReference type="SUPFAM" id="SSF51445">
    <property type="entry name" value="(Trans)glycosidases"/>
    <property type="match status" value="1"/>
</dbReference>
<dbReference type="AlphaFoldDB" id="A0A2G9X0G2"/>
<protein>
    <submittedName>
        <fullName evidence="6">Glycogen debranching enzyme GlgX</fullName>
    </submittedName>
</protein>
<dbReference type="CDD" id="cd02856">
    <property type="entry name" value="E_set_GDE_Isoamylase_N"/>
    <property type="match status" value="1"/>
</dbReference>
<dbReference type="InterPro" id="IPR013780">
    <property type="entry name" value="Glyco_hydro_b"/>
</dbReference>
<evidence type="ECO:0000313" key="6">
    <source>
        <dbReference type="EMBL" id="PIP00457.1"/>
    </source>
</evidence>
<evidence type="ECO:0000256" key="1">
    <source>
        <dbReference type="ARBA" id="ARBA00008061"/>
    </source>
</evidence>
<dbReference type="SUPFAM" id="SSF51011">
    <property type="entry name" value="Glycosyl hydrolase domain"/>
    <property type="match status" value="1"/>
</dbReference>
<gene>
    <name evidence="6" type="primary">glgX</name>
    <name evidence="6" type="ORF">CJ014_06935</name>
</gene>
<feature type="domain" description="Glycosyl hydrolase family 13 catalytic" evidence="5">
    <location>
        <begin position="179"/>
        <end position="568"/>
    </location>
</feature>
<keyword evidence="2" id="KW-0378">Hydrolase</keyword>
<evidence type="ECO:0000259" key="5">
    <source>
        <dbReference type="SMART" id="SM00642"/>
    </source>
</evidence>
<reference evidence="6 7" key="1">
    <citation type="submission" date="2017-08" db="EMBL/GenBank/DDBJ databases">
        <title>Pleomorphomonas carboxidotrophicus sp. nov., a new mesophilic hydrogenogenic carboxidotroph.</title>
        <authorList>
            <person name="Esquivel-Elizondo S."/>
            <person name="Krajmalnik-Brown R."/>
            <person name="Maldonado J."/>
        </authorList>
    </citation>
    <scope>NUCLEOTIDE SEQUENCE [LARGE SCALE GENOMIC DNA]</scope>
    <source>
        <strain evidence="6 7">SVCO-16</strain>
    </source>
</reference>
<dbReference type="EMBL" id="NQVN01000002">
    <property type="protein sequence ID" value="PIP00457.1"/>
    <property type="molecule type" value="Genomic_DNA"/>
</dbReference>
<dbReference type="InterPro" id="IPR004193">
    <property type="entry name" value="Glyco_hydro_13_N"/>
</dbReference>
<dbReference type="InterPro" id="IPR044505">
    <property type="entry name" value="GlgX_Isoamylase_N_E_set"/>
</dbReference>
<accession>A0A2G9X0G2</accession>
<dbReference type="GO" id="GO:0004135">
    <property type="term" value="F:amylo-alpha-1,6-glucosidase activity"/>
    <property type="evidence" value="ECO:0007669"/>
    <property type="project" value="InterPro"/>
</dbReference>
<feature type="compositionally biased region" description="Basic and acidic residues" evidence="4">
    <location>
        <begin position="468"/>
        <end position="483"/>
    </location>
</feature>
<dbReference type="InterPro" id="IPR011837">
    <property type="entry name" value="Glycogen_debranch_GlgX"/>
</dbReference>
<dbReference type="InterPro" id="IPR013783">
    <property type="entry name" value="Ig-like_fold"/>
</dbReference>
<dbReference type="Pfam" id="PF02922">
    <property type="entry name" value="CBM_48"/>
    <property type="match status" value="1"/>
</dbReference>
<dbReference type="InterPro" id="IPR017853">
    <property type="entry name" value="GH"/>
</dbReference>
<dbReference type="OrthoDB" id="3236218at2"/>
<dbReference type="SMART" id="SM00642">
    <property type="entry name" value="Aamy"/>
    <property type="match status" value="1"/>
</dbReference>